<dbReference type="SUPFAM" id="SSF53335">
    <property type="entry name" value="S-adenosyl-L-methionine-dependent methyltransferases"/>
    <property type="match status" value="1"/>
</dbReference>
<dbReference type="Gene3D" id="3.40.50.150">
    <property type="entry name" value="Vaccinia Virus protein VP39"/>
    <property type="match status" value="1"/>
</dbReference>
<accession>A0A0F9EWQ5</accession>
<dbReference type="Pfam" id="PF13489">
    <property type="entry name" value="Methyltransf_23"/>
    <property type="match status" value="1"/>
</dbReference>
<dbReference type="InterPro" id="IPR029063">
    <property type="entry name" value="SAM-dependent_MTases_sf"/>
</dbReference>
<feature type="non-terminal residue" evidence="1">
    <location>
        <position position="1"/>
    </location>
</feature>
<proteinExistence type="predicted"/>
<evidence type="ECO:0000313" key="1">
    <source>
        <dbReference type="EMBL" id="KKL78479.1"/>
    </source>
</evidence>
<organism evidence="1">
    <name type="scientific">marine sediment metagenome</name>
    <dbReference type="NCBI Taxonomy" id="412755"/>
    <lineage>
        <taxon>unclassified sequences</taxon>
        <taxon>metagenomes</taxon>
        <taxon>ecological metagenomes</taxon>
    </lineage>
</organism>
<dbReference type="AlphaFoldDB" id="A0A0F9EWQ5"/>
<protein>
    <recommendedName>
        <fullName evidence="2">Methyltransferase type 11 domain-containing protein</fullName>
    </recommendedName>
</protein>
<reference evidence="1" key="1">
    <citation type="journal article" date="2015" name="Nature">
        <title>Complex archaea that bridge the gap between prokaryotes and eukaryotes.</title>
        <authorList>
            <person name="Spang A."/>
            <person name="Saw J.H."/>
            <person name="Jorgensen S.L."/>
            <person name="Zaremba-Niedzwiedzka K."/>
            <person name="Martijn J."/>
            <person name="Lind A.E."/>
            <person name="van Eijk R."/>
            <person name="Schleper C."/>
            <person name="Guy L."/>
            <person name="Ettema T.J."/>
        </authorList>
    </citation>
    <scope>NUCLEOTIDE SEQUENCE</scope>
</reference>
<name>A0A0F9EWQ5_9ZZZZ</name>
<comment type="caution">
    <text evidence="1">The sequence shown here is derived from an EMBL/GenBank/DDBJ whole genome shotgun (WGS) entry which is preliminary data.</text>
</comment>
<sequence>SFTLPAGKVRLNIGSGPEKLDGYINIDCLASFNPDIPANALNLRVGSSSVDEIYASHLIEHLQPEETQLLLRRFHNWLKGDGKLFIAVPDMIMLAKLFVDGIDALSLMQFVFGQPILAYPEQRHQWGYTEKTLTAHLEAAGFKVLGRFNSDHNDSSCCYVGDSLISLNLLCEK</sequence>
<evidence type="ECO:0008006" key="2">
    <source>
        <dbReference type="Google" id="ProtNLM"/>
    </source>
</evidence>
<gene>
    <name evidence="1" type="ORF">LCGC14_2024400</name>
</gene>
<dbReference type="EMBL" id="LAZR01023442">
    <property type="protein sequence ID" value="KKL78479.1"/>
    <property type="molecule type" value="Genomic_DNA"/>
</dbReference>